<dbReference type="NCBIfam" id="TIGR01484">
    <property type="entry name" value="HAD-SF-IIB"/>
    <property type="match status" value="1"/>
</dbReference>
<name>A0ABV1BSS6_9FIRM</name>
<dbReference type="PANTHER" id="PTHR10000:SF53">
    <property type="entry name" value="5-AMINO-6-(5-PHOSPHO-D-RIBITYLAMINO)URACIL PHOSPHATASE YBJI-RELATED"/>
    <property type="match status" value="1"/>
</dbReference>
<proteinExistence type="predicted"/>
<organism evidence="1 2">
    <name type="scientific">[Lactobacillus] rogosae</name>
    <dbReference type="NCBI Taxonomy" id="706562"/>
    <lineage>
        <taxon>Bacteria</taxon>
        <taxon>Bacillati</taxon>
        <taxon>Bacillota</taxon>
        <taxon>Clostridia</taxon>
        <taxon>Lachnospirales</taxon>
        <taxon>Lachnospiraceae</taxon>
        <taxon>Lachnospira</taxon>
    </lineage>
</organism>
<keyword evidence="1" id="KW-0378">Hydrolase</keyword>
<dbReference type="SFLD" id="SFLDS00003">
    <property type="entry name" value="Haloacid_Dehalogenase"/>
    <property type="match status" value="1"/>
</dbReference>
<evidence type="ECO:0000313" key="2">
    <source>
        <dbReference type="Proteomes" id="UP001442364"/>
    </source>
</evidence>
<dbReference type="EMBL" id="JBBMER010000002">
    <property type="protein sequence ID" value="MEQ2378807.1"/>
    <property type="molecule type" value="Genomic_DNA"/>
</dbReference>
<dbReference type="PANTHER" id="PTHR10000">
    <property type="entry name" value="PHOSPHOSERINE PHOSPHATASE"/>
    <property type="match status" value="1"/>
</dbReference>
<sequence>MVKLIASDLDGTILRKGAQSVEPSTIKAIEQLVNKGMYFAPASGRQIVSLKRLFEPVSDKLVYIAENGALCEYKGEVIAKTPMDRKLALEIIEDVYEQPDCEVLISGQHTAYIKPKTEEYHYRMTKVVNYKTTLIDKFTDVDEDILKIAVCDLSGIDNSKEHFFSKWNGKASITVSGDLYLDFMESSVTKGKAMHQLQQYFGLSEDECMAFGDNYNDIDMLKSVKYAYVMDTACEDIKKYAYDTTEWVEGTLRKEFNI</sequence>
<dbReference type="Proteomes" id="UP001442364">
    <property type="component" value="Unassembled WGS sequence"/>
</dbReference>
<gene>
    <name evidence="1" type="ORF">WMO14_02770</name>
</gene>
<reference evidence="1 2" key="1">
    <citation type="submission" date="2024-03" db="EMBL/GenBank/DDBJ databases">
        <title>Human intestinal bacterial collection.</title>
        <authorList>
            <person name="Pauvert C."/>
            <person name="Hitch T.C.A."/>
            <person name="Clavel T."/>
        </authorList>
    </citation>
    <scope>NUCLEOTIDE SEQUENCE [LARGE SCALE GENOMIC DNA]</scope>
    <source>
        <strain evidence="1 2">CLA-AA-H255</strain>
    </source>
</reference>
<dbReference type="NCBIfam" id="TIGR00099">
    <property type="entry name" value="Cof-subfamily"/>
    <property type="match status" value="1"/>
</dbReference>
<dbReference type="Pfam" id="PF08282">
    <property type="entry name" value="Hydrolase_3"/>
    <property type="match status" value="1"/>
</dbReference>
<keyword evidence="2" id="KW-1185">Reference proteome</keyword>
<dbReference type="InterPro" id="IPR036412">
    <property type="entry name" value="HAD-like_sf"/>
</dbReference>
<dbReference type="SFLD" id="SFLDG01140">
    <property type="entry name" value="C2.B:_Phosphomannomutase_and_P"/>
    <property type="match status" value="1"/>
</dbReference>
<dbReference type="Gene3D" id="3.40.50.1000">
    <property type="entry name" value="HAD superfamily/HAD-like"/>
    <property type="match status" value="1"/>
</dbReference>
<dbReference type="InterPro" id="IPR006379">
    <property type="entry name" value="HAD-SF_hydro_IIB"/>
</dbReference>
<dbReference type="SUPFAM" id="SSF56784">
    <property type="entry name" value="HAD-like"/>
    <property type="match status" value="1"/>
</dbReference>
<dbReference type="InterPro" id="IPR023214">
    <property type="entry name" value="HAD_sf"/>
</dbReference>
<protein>
    <submittedName>
        <fullName evidence="1">Cof-type HAD-IIB family hydrolase</fullName>
    </submittedName>
</protein>
<dbReference type="GO" id="GO:0016787">
    <property type="term" value="F:hydrolase activity"/>
    <property type="evidence" value="ECO:0007669"/>
    <property type="project" value="UniProtKB-KW"/>
</dbReference>
<accession>A0ABV1BSS6</accession>
<dbReference type="Gene3D" id="3.30.1240.10">
    <property type="match status" value="1"/>
</dbReference>
<dbReference type="InterPro" id="IPR000150">
    <property type="entry name" value="Cof"/>
</dbReference>
<evidence type="ECO:0000313" key="1">
    <source>
        <dbReference type="EMBL" id="MEQ2378807.1"/>
    </source>
</evidence>
<dbReference type="RefSeq" id="WP_055174251.1">
    <property type="nucleotide sequence ID" value="NZ_DAWDAH010000007.1"/>
</dbReference>
<comment type="caution">
    <text evidence="1">The sequence shown here is derived from an EMBL/GenBank/DDBJ whole genome shotgun (WGS) entry which is preliminary data.</text>
</comment>